<evidence type="ECO:0000256" key="1">
    <source>
        <dbReference type="ARBA" id="ARBA00000900"/>
    </source>
</evidence>
<evidence type="ECO:0000256" key="8">
    <source>
        <dbReference type="ARBA" id="ARBA00022729"/>
    </source>
</evidence>
<evidence type="ECO:0000313" key="18">
    <source>
        <dbReference type="EMBL" id="KAG6429464.1"/>
    </source>
</evidence>
<evidence type="ECO:0000256" key="3">
    <source>
        <dbReference type="ARBA" id="ARBA00004906"/>
    </source>
</evidence>
<comment type="pathway">
    <text evidence="3">Protein modification; protein ubiquitination.</text>
</comment>
<keyword evidence="12 15" id="KW-1133">Transmembrane helix</keyword>
<comment type="subcellular location">
    <subcellularLocation>
        <location evidence="2">Membrane</location>
        <topology evidence="2">Single-pass membrane protein</topology>
    </subcellularLocation>
</comment>
<proteinExistence type="inferred from homology"/>
<comment type="similarity">
    <text evidence="14">Belongs to the RING-type zinc finger family. ATL subfamily.</text>
</comment>
<feature type="chain" id="PRO_5036455468" description="RING-type E3 ubiquitin transferase" evidence="16">
    <location>
        <begin position="23"/>
        <end position="246"/>
    </location>
</feature>
<keyword evidence="5" id="KW-0808">Transferase</keyword>
<dbReference type="Pfam" id="PF13947">
    <property type="entry name" value="GUB_WAK_bind"/>
    <property type="match status" value="1"/>
</dbReference>
<sequence>MLFEIPSCILILLLFLTTSSTAQDNCPSSSCGNVRISYPFRLTSSPKSCGYDSSSFDLECHNNETIFKVGTARYIVRDINYATFSIWMVDPSISTANANLSSCPVYPTDIASWPYIYVVEGDGIAEESCLVDHVIWSSRAKGNSSITNPSLAGIYGDLSNGVELSWFIVHCGDCPRFGECLLEDSRITCKLQCKDDVNWSIGDVNIYGAYIVVAYGELIGLRFVIGFVLLMVLVASQWRKRHDLPL</sequence>
<dbReference type="EMBL" id="PNBA02000003">
    <property type="protein sequence ID" value="KAG6429464.1"/>
    <property type="molecule type" value="Genomic_DNA"/>
</dbReference>
<keyword evidence="19" id="KW-1185">Reference proteome</keyword>
<evidence type="ECO:0000256" key="9">
    <source>
        <dbReference type="ARBA" id="ARBA00022771"/>
    </source>
</evidence>
<dbReference type="EC" id="2.3.2.27" evidence="4"/>
<reference evidence="18" key="1">
    <citation type="submission" date="2018-01" db="EMBL/GenBank/DDBJ databases">
        <authorList>
            <person name="Mao J.F."/>
        </authorList>
    </citation>
    <scope>NUCLEOTIDE SEQUENCE</scope>
    <source>
        <strain evidence="18">Huo1</strain>
        <tissue evidence="18">Leaf</tissue>
    </source>
</reference>
<evidence type="ECO:0000256" key="6">
    <source>
        <dbReference type="ARBA" id="ARBA00022692"/>
    </source>
</evidence>
<dbReference type="GO" id="GO:0061630">
    <property type="term" value="F:ubiquitin protein ligase activity"/>
    <property type="evidence" value="ECO:0007669"/>
    <property type="project" value="UniProtKB-EC"/>
</dbReference>
<keyword evidence="8 16" id="KW-0732">Signal</keyword>
<dbReference type="InterPro" id="IPR046948">
    <property type="entry name" value="ATL20-22-like"/>
</dbReference>
<evidence type="ECO:0000313" key="19">
    <source>
        <dbReference type="Proteomes" id="UP000298416"/>
    </source>
</evidence>
<evidence type="ECO:0000256" key="13">
    <source>
        <dbReference type="ARBA" id="ARBA00023136"/>
    </source>
</evidence>
<feature type="transmembrane region" description="Helical" evidence="15">
    <location>
        <begin position="207"/>
        <end position="234"/>
    </location>
</feature>
<gene>
    <name evidence="18" type="ORF">SASPL_107515</name>
</gene>
<comment type="caution">
    <text evidence="18">The sequence shown here is derived from an EMBL/GenBank/DDBJ whole genome shotgun (WGS) entry which is preliminary data.</text>
</comment>
<evidence type="ECO:0000256" key="7">
    <source>
        <dbReference type="ARBA" id="ARBA00022723"/>
    </source>
</evidence>
<evidence type="ECO:0000256" key="10">
    <source>
        <dbReference type="ARBA" id="ARBA00022786"/>
    </source>
</evidence>
<comment type="catalytic activity">
    <reaction evidence="1">
        <text>S-ubiquitinyl-[E2 ubiquitin-conjugating enzyme]-L-cysteine + [acceptor protein]-L-lysine = [E2 ubiquitin-conjugating enzyme]-L-cysteine + N(6)-ubiquitinyl-[acceptor protein]-L-lysine.</text>
        <dbReference type="EC" id="2.3.2.27"/>
    </reaction>
</comment>
<keyword evidence="13 15" id="KW-0472">Membrane</keyword>
<dbReference type="GO" id="GO:0016020">
    <property type="term" value="C:membrane"/>
    <property type="evidence" value="ECO:0007669"/>
    <property type="project" value="UniProtKB-SubCell"/>
</dbReference>
<evidence type="ECO:0000256" key="14">
    <source>
        <dbReference type="ARBA" id="ARBA00024209"/>
    </source>
</evidence>
<dbReference type="PANTHER" id="PTHR46279:SF10">
    <property type="entry name" value="RING-TYPE E3 UBIQUITIN TRANSFERASE"/>
    <property type="match status" value="1"/>
</dbReference>
<keyword evidence="7" id="KW-0479">Metal-binding</keyword>
<keyword evidence="6 15" id="KW-0812">Transmembrane</keyword>
<name>A0A8X9A7D0_SALSN</name>
<protein>
    <recommendedName>
        <fullName evidence="4">RING-type E3 ubiquitin transferase</fullName>
        <ecNumber evidence="4">2.3.2.27</ecNumber>
    </recommendedName>
</protein>
<keyword evidence="11" id="KW-0862">Zinc</keyword>
<reference evidence="18" key="2">
    <citation type="submission" date="2020-08" db="EMBL/GenBank/DDBJ databases">
        <title>Plant Genome Project.</title>
        <authorList>
            <person name="Zhang R.-G."/>
        </authorList>
    </citation>
    <scope>NUCLEOTIDE SEQUENCE</scope>
    <source>
        <strain evidence="18">Huo1</strain>
        <tissue evidence="18">Leaf</tissue>
    </source>
</reference>
<dbReference type="Proteomes" id="UP000298416">
    <property type="component" value="Unassembled WGS sequence"/>
</dbReference>
<evidence type="ECO:0000256" key="12">
    <source>
        <dbReference type="ARBA" id="ARBA00022989"/>
    </source>
</evidence>
<evidence type="ECO:0000256" key="15">
    <source>
        <dbReference type="SAM" id="Phobius"/>
    </source>
</evidence>
<evidence type="ECO:0000259" key="17">
    <source>
        <dbReference type="Pfam" id="PF13947"/>
    </source>
</evidence>
<keyword evidence="9" id="KW-0863">Zinc-finger</keyword>
<evidence type="ECO:0000256" key="11">
    <source>
        <dbReference type="ARBA" id="ARBA00022833"/>
    </source>
</evidence>
<evidence type="ECO:0000256" key="2">
    <source>
        <dbReference type="ARBA" id="ARBA00004167"/>
    </source>
</evidence>
<evidence type="ECO:0000256" key="16">
    <source>
        <dbReference type="SAM" id="SignalP"/>
    </source>
</evidence>
<dbReference type="GO" id="GO:0008270">
    <property type="term" value="F:zinc ion binding"/>
    <property type="evidence" value="ECO:0007669"/>
    <property type="project" value="UniProtKB-KW"/>
</dbReference>
<feature type="signal peptide" evidence="16">
    <location>
        <begin position="1"/>
        <end position="22"/>
    </location>
</feature>
<evidence type="ECO:0000256" key="5">
    <source>
        <dbReference type="ARBA" id="ARBA00022679"/>
    </source>
</evidence>
<keyword evidence="10" id="KW-0833">Ubl conjugation pathway</keyword>
<feature type="domain" description="Wall-associated receptor kinase galacturonan-binding" evidence="17">
    <location>
        <begin position="26"/>
        <end position="90"/>
    </location>
</feature>
<dbReference type="GO" id="GO:0030247">
    <property type="term" value="F:polysaccharide binding"/>
    <property type="evidence" value="ECO:0007669"/>
    <property type="project" value="InterPro"/>
</dbReference>
<dbReference type="AlphaFoldDB" id="A0A8X9A7D0"/>
<accession>A0A8X9A7D0</accession>
<organism evidence="18">
    <name type="scientific">Salvia splendens</name>
    <name type="common">Scarlet sage</name>
    <dbReference type="NCBI Taxonomy" id="180675"/>
    <lineage>
        <taxon>Eukaryota</taxon>
        <taxon>Viridiplantae</taxon>
        <taxon>Streptophyta</taxon>
        <taxon>Embryophyta</taxon>
        <taxon>Tracheophyta</taxon>
        <taxon>Spermatophyta</taxon>
        <taxon>Magnoliopsida</taxon>
        <taxon>eudicotyledons</taxon>
        <taxon>Gunneridae</taxon>
        <taxon>Pentapetalae</taxon>
        <taxon>asterids</taxon>
        <taxon>lamiids</taxon>
        <taxon>Lamiales</taxon>
        <taxon>Lamiaceae</taxon>
        <taxon>Nepetoideae</taxon>
        <taxon>Mentheae</taxon>
        <taxon>Salviinae</taxon>
        <taxon>Salvia</taxon>
        <taxon>Salvia subgen. Calosphace</taxon>
        <taxon>core Calosphace</taxon>
    </lineage>
</organism>
<evidence type="ECO:0000256" key="4">
    <source>
        <dbReference type="ARBA" id="ARBA00012483"/>
    </source>
</evidence>
<dbReference type="InterPro" id="IPR025287">
    <property type="entry name" value="WAK_GUB"/>
</dbReference>
<dbReference type="PANTHER" id="PTHR46279">
    <property type="entry name" value="RING/U-BOX SUPERFAMILY PROTEIN"/>
    <property type="match status" value="1"/>
</dbReference>